<dbReference type="Proteomes" id="UP000887564">
    <property type="component" value="Unplaced"/>
</dbReference>
<dbReference type="AlphaFoldDB" id="A0A914RXS0"/>
<proteinExistence type="predicted"/>
<organism evidence="1 2">
    <name type="scientific">Parascaris equorum</name>
    <name type="common">Equine roundworm</name>
    <dbReference type="NCBI Taxonomy" id="6256"/>
    <lineage>
        <taxon>Eukaryota</taxon>
        <taxon>Metazoa</taxon>
        <taxon>Ecdysozoa</taxon>
        <taxon>Nematoda</taxon>
        <taxon>Chromadorea</taxon>
        <taxon>Rhabditida</taxon>
        <taxon>Spirurina</taxon>
        <taxon>Ascaridomorpha</taxon>
        <taxon>Ascaridoidea</taxon>
        <taxon>Ascarididae</taxon>
        <taxon>Parascaris</taxon>
    </lineage>
</organism>
<protein>
    <submittedName>
        <fullName evidence="2">Uncharacterized protein</fullName>
    </submittedName>
</protein>
<dbReference type="WBParaSite" id="PEQ_0001098201-mRNA-1">
    <property type="protein sequence ID" value="PEQ_0001098201-mRNA-1"/>
    <property type="gene ID" value="PEQ_0001098201"/>
</dbReference>
<reference evidence="2" key="1">
    <citation type="submission" date="2022-11" db="UniProtKB">
        <authorList>
            <consortium name="WormBaseParasite"/>
        </authorList>
    </citation>
    <scope>IDENTIFICATION</scope>
</reference>
<dbReference type="InterPro" id="IPR016159">
    <property type="entry name" value="Cullin_repeat-like_dom_sf"/>
</dbReference>
<evidence type="ECO:0000313" key="2">
    <source>
        <dbReference type="WBParaSite" id="PEQ_0001098201-mRNA-1"/>
    </source>
</evidence>
<accession>A0A914RXS0</accession>
<dbReference type="Gene3D" id="1.20.1310.10">
    <property type="entry name" value="Cullin Repeats"/>
    <property type="match status" value="1"/>
</dbReference>
<sequence>RDSIGEVAGIGDVETGIGDVETGIGDVETGIGDVETGIETQLLFFPIAPSIDEIWGDLEKGLNEIYSRQTMTPTRYMELYRLGHVRVSAEIG</sequence>
<dbReference type="SUPFAM" id="SSF74788">
    <property type="entry name" value="Cullin repeat-like"/>
    <property type="match status" value="1"/>
</dbReference>
<name>A0A914RXS0_PAREQ</name>
<keyword evidence="1" id="KW-1185">Reference proteome</keyword>
<evidence type="ECO:0000313" key="1">
    <source>
        <dbReference type="Proteomes" id="UP000887564"/>
    </source>
</evidence>